<dbReference type="SUPFAM" id="SSF55729">
    <property type="entry name" value="Acyl-CoA N-acyltransferases (Nat)"/>
    <property type="match status" value="1"/>
</dbReference>
<comment type="caution">
    <text evidence="2">The sequence shown here is derived from an EMBL/GenBank/DDBJ whole genome shotgun (WGS) entry which is preliminary data.</text>
</comment>
<dbReference type="InterPro" id="IPR000182">
    <property type="entry name" value="GNAT_dom"/>
</dbReference>
<sequence length="162" mass="17094">MIIEAEDSSHHIAVRLLHVEAFPSPAEADLVDQLRRDGDASISLVAIAEGRVVGHVMFSRMKAAFRALGLAPVAVAVDKRMQGVAAALIEEGIKRAKADGCEGIFVLGDPDYYRRFGFSAGAAAAFESPFAGPHLMLLPLGDMSVPSNAGQIEYAPAFSTLG</sequence>
<dbReference type="Proteomes" id="UP000599312">
    <property type="component" value="Unassembled WGS sequence"/>
</dbReference>
<organism evidence="2 3">
    <name type="scientific">Microvirga alba</name>
    <dbReference type="NCBI Taxonomy" id="2791025"/>
    <lineage>
        <taxon>Bacteria</taxon>
        <taxon>Pseudomonadati</taxon>
        <taxon>Pseudomonadota</taxon>
        <taxon>Alphaproteobacteria</taxon>
        <taxon>Hyphomicrobiales</taxon>
        <taxon>Methylobacteriaceae</taxon>
        <taxon>Microvirga</taxon>
    </lineage>
</organism>
<feature type="domain" description="N-acetyltransferase" evidence="1">
    <location>
        <begin position="1"/>
        <end position="141"/>
    </location>
</feature>
<dbReference type="PROSITE" id="PS51186">
    <property type="entry name" value="GNAT"/>
    <property type="match status" value="1"/>
</dbReference>
<dbReference type="EMBL" id="JADQDO010000008">
    <property type="protein sequence ID" value="MBF9234899.1"/>
    <property type="molecule type" value="Genomic_DNA"/>
</dbReference>
<proteinExistence type="predicted"/>
<gene>
    <name evidence="2" type="ORF">I2H38_16105</name>
</gene>
<evidence type="ECO:0000259" key="1">
    <source>
        <dbReference type="PROSITE" id="PS51186"/>
    </source>
</evidence>
<dbReference type="AlphaFoldDB" id="A0A931BUC7"/>
<evidence type="ECO:0000313" key="2">
    <source>
        <dbReference type="EMBL" id="MBF9234899.1"/>
    </source>
</evidence>
<reference evidence="2" key="1">
    <citation type="submission" date="2020-11" db="EMBL/GenBank/DDBJ databases">
        <authorList>
            <person name="Kim M.K."/>
        </authorList>
    </citation>
    <scope>NUCLEOTIDE SEQUENCE</scope>
    <source>
        <strain evidence="2">BT350</strain>
    </source>
</reference>
<protein>
    <submittedName>
        <fullName evidence="2">N-acetyltransferase</fullName>
    </submittedName>
</protein>
<dbReference type="Gene3D" id="3.40.630.30">
    <property type="match status" value="1"/>
</dbReference>
<dbReference type="RefSeq" id="WP_196272877.1">
    <property type="nucleotide sequence ID" value="NZ_JADQDO010000008.1"/>
</dbReference>
<dbReference type="InterPro" id="IPR016181">
    <property type="entry name" value="Acyl_CoA_acyltransferase"/>
</dbReference>
<name>A0A931BUC7_9HYPH</name>
<keyword evidence="3" id="KW-1185">Reference proteome</keyword>
<dbReference type="GO" id="GO:0016747">
    <property type="term" value="F:acyltransferase activity, transferring groups other than amino-acyl groups"/>
    <property type="evidence" value="ECO:0007669"/>
    <property type="project" value="InterPro"/>
</dbReference>
<accession>A0A931BUC7</accession>
<dbReference type="CDD" id="cd04301">
    <property type="entry name" value="NAT_SF"/>
    <property type="match status" value="1"/>
</dbReference>
<evidence type="ECO:0000313" key="3">
    <source>
        <dbReference type="Proteomes" id="UP000599312"/>
    </source>
</evidence>
<dbReference type="Pfam" id="PF00583">
    <property type="entry name" value="Acetyltransf_1"/>
    <property type="match status" value="1"/>
</dbReference>